<dbReference type="Pfam" id="PF14942">
    <property type="entry name" value="Muted"/>
    <property type="match status" value="1"/>
</dbReference>
<dbReference type="PANTHER" id="PTHR31784">
    <property type="entry name" value="BIOGENESIS OF LYSOSOME-RELATED ORGANELLES COMPLEX 1 SUBUNIT 5"/>
    <property type="match status" value="1"/>
</dbReference>
<proteinExistence type="inferred from homology"/>
<organism evidence="3 4">
    <name type="scientific">Gryllus longicercus</name>
    <dbReference type="NCBI Taxonomy" id="2509291"/>
    <lineage>
        <taxon>Eukaryota</taxon>
        <taxon>Metazoa</taxon>
        <taxon>Ecdysozoa</taxon>
        <taxon>Arthropoda</taxon>
        <taxon>Hexapoda</taxon>
        <taxon>Insecta</taxon>
        <taxon>Pterygota</taxon>
        <taxon>Neoptera</taxon>
        <taxon>Polyneoptera</taxon>
        <taxon>Orthoptera</taxon>
        <taxon>Ensifera</taxon>
        <taxon>Gryllidea</taxon>
        <taxon>Grylloidea</taxon>
        <taxon>Gryllidae</taxon>
        <taxon>Gryllinae</taxon>
        <taxon>Gryllus</taxon>
    </lineage>
</organism>
<keyword evidence="4" id="KW-1185">Reference proteome</keyword>
<sequence>MAAVVKDTGEIWARLFDHRPFLSGEIKFVLNEYEEKRSDREVERLFRILEHVTEIKETQIERVKLVSDIHLPTLNANLEVAVSMCNRILEKEENHRLNTTLIAKQEIRKTEWENFIEDMTHKCGKIDTAFEEKEKELREFYFDLEKKLYLNQ</sequence>
<evidence type="ECO:0000256" key="2">
    <source>
        <dbReference type="ARBA" id="ARBA00019580"/>
    </source>
</evidence>
<dbReference type="GO" id="GO:0031083">
    <property type="term" value="C:BLOC-1 complex"/>
    <property type="evidence" value="ECO:0007669"/>
    <property type="project" value="InterPro"/>
</dbReference>
<dbReference type="InterPro" id="IPR017243">
    <property type="entry name" value="Bloc1s5"/>
</dbReference>
<dbReference type="AlphaFoldDB" id="A0AAN9V0Z6"/>
<dbReference type="GO" id="GO:0030133">
    <property type="term" value="C:transport vesicle"/>
    <property type="evidence" value="ECO:0007669"/>
    <property type="project" value="InterPro"/>
</dbReference>
<dbReference type="PANTHER" id="PTHR31784:SF2">
    <property type="entry name" value="BIOGENESIS OF LYSOSOME-RELATED ORGANELLES COMPLEX 1 SUBUNIT 5"/>
    <property type="match status" value="1"/>
</dbReference>
<comment type="caution">
    <text evidence="3">The sequence shown here is derived from an EMBL/GenBank/DDBJ whole genome shotgun (WGS) entry which is preliminary data.</text>
</comment>
<evidence type="ECO:0000313" key="4">
    <source>
        <dbReference type="Proteomes" id="UP001378592"/>
    </source>
</evidence>
<name>A0AAN9V0Z6_9ORTH</name>
<evidence type="ECO:0000256" key="1">
    <source>
        <dbReference type="ARBA" id="ARBA00010754"/>
    </source>
</evidence>
<protein>
    <recommendedName>
        <fullName evidence="2">Biogenesis of lysosome-related organelles complex 1 subunit 5</fullName>
    </recommendedName>
</protein>
<evidence type="ECO:0000313" key="3">
    <source>
        <dbReference type="EMBL" id="KAK7789587.1"/>
    </source>
</evidence>
<dbReference type="EMBL" id="JAZDUA010000733">
    <property type="protein sequence ID" value="KAK7789587.1"/>
    <property type="molecule type" value="Genomic_DNA"/>
</dbReference>
<comment type="similarity">
    <text evidence="1">Belongs to the BLOC1S5 family.</text>
</comment>
<dbReference type="Proteomes" id="UP001378592">
    <property type="component" value="Unassembled WGS sequence"/>
</dbReference>
<reference evidence="3 4" key="1">
    <citation type="submission" date="2024-03" db="EMBL/GenBank/DDBJ databases">
        <title>The genome assembly and annotation of the cricket Gryllus longicercus Weissman &amp; Gray.</title>
        <authorList>
            <person name="Szrajer S."/>
            <person name="Gray D."/>
            <person name="Ylla G."/>
        </authorList>
    </citation>
    <scope>NUCLEOTIDE SEQUENCE [LARGE SCALE GENOMIC DNA]</scope>
    <source>
        <strain evidence="3">DAG 2021-001</strain>
        <tissue evidence="3">Whole body minus gut</tissue>
    </source>
</reference>
<accession>A0AAN9V0Z6</accession>
<gene>
    <name evidence="3" type="ORF">R5R35_009953</name>
</gene>